<dbReference type="RefSeq" id="WP_345215069.1">
    <property type="nucleotide sequence ID" value="NZ_BAABGN010000002.1"/>
</dbReference>
<keyword evidence="1" id="KW-0805">Transcription regulation</keyword>
<evidence type="ECO:0000313" key="6">
    <source>
        <dbReference type="EMBL" id="GAA4417842.1"/>
    </source>
</evidence>
<comment type="caution">
    <text evidence="6">The sequence shown here is derived from an EMBL/GenBank/DDBJ whole genome shotgun (WGS) entry which is preliminary data.</text>
</comment>
<name>A0ABP8KWW6_9MICO</name>
<dbReference type="InterPro" id="IPR001647">
    <property type="entry name" value="HTH_TetR"/>
</dbReference>
<dbReference type="Pfam" id="PF00440">
    <property type="entry name" value="TetR_N"/>
    <property type="match status" value="1"/>
</dbReference>
<feature type="DNA-binding region" description="H-T-H motif" evidence="4">
    <location>
        <begin position="61"/>
        <end position="80"/>
    </location>
</feature>
<evidence type="ECO:0000256" key="1">
    <source>
        <dbReference type="ARBA" id="ARBA00023015"/>
    </source>
</evidence>
<dbReference type="Proteomes" id="UP001500622">
    <property type="component" value="Unassembled WGS sequence"/>
</dbReference>
<organism evidence="6 7">
    <name type="scientific">Georgenia halophila</name>
    <dbReference type="NCBI Taxonomy" id="620889"/>
    <lineage>
        <taxon>Bacteria</taxon>
        <taxon>Bacillati</taxon>
        <taxon>Actinomycetota</taxon>
        <taxon>Actinomycetes</taxon>
        <taxon>Micrococcales</taxon>
        <taxon>Bogoriellaceae</taxon>
        <taxon>Georgenia</taxon>
    </lineage>
</organism>
<dbReference type="Gene3D" id="1.10.10.60">
    <property type="entry name" value="Homeodomain-like"/>
    <property type="match status" value="1"/>
</dbReference>
<dbReference type="SUPFAM" id="SSF48498">
    <property type="entry name" value="Tetracyclin repressor-like, C-terminal domain"/>
    <property type="match status" value="1"/>
</dbReference>
<accession>A0ABP8KWW6</accession>
<dbReference type="InterPro" id="IPR004111">
    <property type="entry name" value="Repressor_TetR_C"/>
</dbReference>
<evidence type="ECO:0000259" key="5">
    <source>
        <dbReference type="PROSITE" id="PS50977"/>
    </source>
</evidence>
<dbReference type="PANTHER" id="PTHR30055">
    <property type="entry name" value="HTH-TYPE TRANSCRIPTIONAL REGULATOR RUTR"/>
    <property type="match status" value="1"/>
</dbReference>
<dbReference type="PANTHER" id="PTHR30055:SF151">
    <property type="entry name" value="TRANSCRIPTIONAL REGULATORY PROTEIN"/>
    <property type="match status" value="1"/>
</dbReference>
<protein>
    <submittedName>
        <fullName evidence="6">TetR/AcrR family transcriptional regulator</fullName>
    </submittedName>
</protein>
<gene>
    <name evidence="6" type="ORF">GCM10023169_06730</name>
</gene>
<dbReference type="Gene3D" id="1.10.357.10">
    <property type="entry name" value="Tetracycline Repressor, domain 2"/>
    <property type="match status" value="1"/>
</dbReference>
<dbReference type="EMBL" id="BAABGN010000002">
    <property type="protein sequence ID" value="GAA4417842.1"/>
    <property type="molecule type" value="Genomic_DNA"/>
</dbReference>
<feature type="domain" description="HTH tetR-type" evidence="5">
    <location>
        <begin position="38"/>
        <end position="98"/>
    </location>
</feature>
<evidence type="ECO:0000256" key="3">
    <source>
        <dbReference type="ARBA" id="ARBA00023163"/>
    </source>
</evidence>
<dbReference type="SUPFAM" id="SSF46689">
    <property type="entry name" value="Homeodomain-like"/>
    <property type="match status" value="1"/>
</dbReference>
<dbReference type="InterPro" id="IPR036271">
    <property type="entry name" value="Tet_transcr_reg_TetR-rel_C_sf"/>
</dbReference>
<keyword evidence="3" id="KW-0804">Transcription</keyword>
<sequence>MSSEPSAPGAPQPQSSLRRSLDLLWRGRTPATKGPRPGLTLDQIVTTAIEVADTEGVDALSMRRIARGLGVGTMTLYRYIPDKTVLLNLVMDRVSLPEPDRAGASPERSWREAIENDAWQGRALYLRHPWLLQLNWARPAMGPNSVADVERQLGGMRGLPFSDREKINLITTVDAYVTGSVRQEIQYQRATQETGLSDEEFWGITFPALEEAMESGQFPILAQLDEDSFEGGWEETFAGGLAFLLDGIELEVDRRHAGGAE</sequence>
<reference evidence="7" key="1">
    <citation type="journal article" date="2019" name="Int. J. Syst. Evol. Microbiol.">
        <title>The Global Catalogue of Microorganisms (GCM) 10K type strain sequencing project: providing services to taxonomists for standard genome sequencing and annotation.</title>
        <authorList>
            <consortium name="The Broad Institute Genomics Platform"/>
            <consortium name="The Broad Institute Genome Sequencing Center for Infectious Disease"/>
            <person name="Wu L."/>
            <person name="Ma J."/>
        </authorList>
    </citation>
    <scope>NUCLEOTIDE SEQUENCE [LARGE SCALE GENOMIC DNA]</scope>
    <source>
        <strain evidence="7">JCM 17810</strain>
    </source>
</reference>
<dbReference type="InterPro" id="IPR050109">
    <property type="entry name" value="HTH-type_TetR-like_transc_reg"/>
</dbReference>
<keyword evidence="7" id="KW-1185">Reference proteome</keyword>
<proteinExistence type="predicted"/>
<evidence type="ECO:0000313" key="7">
    <source>
        <dbReference type="Proteomes" id="UP001500622"/>
    </source>
</evidence>
<dbReference type="Pfam" id="PF02909">
    <property type="entry name" value="TetR_C_1"/>
    <property type="match status" value="1"/>
</dbReference>
<keyword evidence="2 4" id="KW-0238">DNA-binding</keyword>
<evidence type="ECO:0000256" key="2">
    <source>
        <dbReference type="ARBA" id="ARBA00023125"/>
    </source>
</evidence>
<dbReference type="PROSITE" id="PS50977">
    <property type="entry name" value="HTH_TETR_2"/>
    <property type="match status" value="1"/>
</dbReference>
<dbReference type="InterPro" id="IPR009057">
    <property type="entry name" value="Homeodomain-like_sf"/>
</dbReference>
<evidence type="ECO:0000256" key="4">
    <source>
        <dbReference type="PROSITE-ProRule" id="PRU00335"/>
    </source>
</evidence>